<dbReference type="Proteomes" id="UP000007472">
    <property type="component" value="Chromosome"/>
</dbReference>
<keyword evidence="1" id="KW-1133">Transmembrane helix</keyword>
<gene>
    <name evidence="2" type="ordered locus">TEQUI_0930</name>
</gene>
<evidence type="ECO:0008006" key="4">
    <source>
        <dbReference type="Google" id="ProtNLM"/>
    </source>
</evidence>
<feature type="transmembrane region" description="Helical" evidence="1">
    <location>
        <begin position="12"/>
        <end position="40"/>
    </location>
</feature>
<keyword evidence="1" id="KW-0812">Transmembrane</keyword>
<organism evidence="2 3">
    <name type="scientific">Taylorella equigenitalis (strain MCE9)</name>
    <dbReference type="NCBI Taxonomy" id="937774"/>
    <lineage>
        <taxon>Bacteria</taxon>
        <taxon>Pseudomonadati</taxon>
        <taxon>Pseudomonadota</taxon>
        <taxon>Betaproteobacteria</taxon>
        <taxon>Burkholderiales</taxon>
        <taxon>Alcaligenaceae</taxon>
        <taxon>Taylorella</taxon>
    </lineage>
</organism>
<dbReference type="EMBL" id="CP002456">
    <property type="protein sequence ID" value="ADU91861.1"/>
    <property type="molecule type" value="Genomic_DNA"/>
</dbReference>
<reference evidence="2 3" key="1">
    <citation type="journal article" date="2011" name="J. Bacteriol.">
        <title>Genome sequence of Taylorella equigenitalis MCE9, the causative agent of contagious equine metritis.</title>
        <authorList>
            <person name="Hebert L."/>
            <person name="Moumen B."/>
            <person name="Duquesne F."/>
            <person name="Breuil M.F."/>
            <person name="Laugier C."/>
            <person name="Batto J.M."/>
            <person name="Renault P."/>
            <person name="Petry S."/>
        </authorList>
    </citation>
    <scope>NUCLEOTIDE SEQUENCE [LARGE SCALE GENOMIC DNA]</scope>
    <source>
        <strain evidence="2 3">MCE9</strain>
    </source>
</reference>
<proteinExistence type="predicted"/>
<keyword evidence="1" id="KW-0472">Membrane</keyword>
<evidence type="ECO:0000256" key="1">
    <source>
        <dbReference type="SAM" id="Phobius"/>
    </source>
</evidence>
<sequence>MDLILSIIRGIFIFGVTILGFIFAFFLISTAFLVGGAMFLTNKLSGRSFSFGDYVKRTQKKAAKTQQDFAEKFRHPSYSRRKPQEITDVDFVETNNK</sequence>
<name>A0A654KHF6_TAYEM</name>
<evidence type="ECO:0000313" key="3">
    <source>
        <dbReference type="Proteomes" id="UP000007472"/>
    </source>
</evidence>
<protein>
    <recommendedName>
        <fullName evidence="4">Transmembrane protein</fullName>
    </recommendedName>
</protein>
<dbReference type="KEGG" id="teq:TEQUI_0930"/>
<accession>A0A654KHF6</accession>
<dbReference type="AlphaFoldDB" id="A0A654KHF6"/>
<evidence type="ECO:0000313" key="2">
    <source>
        <dbReference type="EMBL" id="ADU91861.1"/>
    </source>
</evidence>